<dbReference type="AlphaFoldDB" id="A0A3R6HI52"/>
<evidence type="ECO:0000313" key="1">
    <source>
        <dbReference type="EMBL" id="RHH74024.1"/>
    </source>
</evidence>
<comment type="caution">
    <text evidence="1">The sequence shown here is derived from an EMBL/GenBank/DDBJ whole genome shotgun (WGS) entry which is preliminary data.</text>
</comment>
<reference evidence="1 2" key="1">
    <citation type="submission" date="2018-08" db="EMBL/GenBank/DDBJ databases">
        <title>A genome reference for cultivated species of the human gut microbiota.</title>
        <authorList>
            <person name="Zou Y."/>
            <person name="Xue W."/>
            <person name="Luo G."/>
        </authorList>
    </citation>
    <scope>NUCLEOTIDE SEQUENCE [LARGE SCALE GENOMIC DNA]</scope>
    <source>
        <strain evidence="1 2">AM16-50</strain>
    </source>
</reference>
<dbReference type="Pfam" id="PF06199">
    <property type="entry name" value="Phage_tail_2"/>
    <property type="match status" value="1"/>
</dbReference>
<name>A0A3R6HI52_9BACT</name>
<accession>A0A3R6HI52</accession>
<dbReference type="RefSeq" id="WP_122291614.1">
    <property type="nucleotide sequence ID" value="NZ_QRKC01000015.1"/>
</dbReference>
<dbReference type="InterPro" id="IPR011855">
    <property type="entry name" value="Phgtail_TP901_1"/>
</dbReference>
<evidence type="ECO:0000313" key="2">
    <source>
        <dbReference type="Proteomes" id="UP000283732"/>
    </source>
</evidence>
<gene>
    <name evidence="1" type="ORF">DW191_19190</name>
</gene>
<dbReference type="Proteomes" id="UP000283732">
    <property type="component" value="Unassembled WGS sequence"/>
</dbReference>
<sequence length="152" mass="16637">MSVVKGRDLMLFKASGEAPEYTWKAFGAALTHTLNVNTEELDISNKDTGEWGDSEAGQITWNLQCNSMMVESDYDELLKSQLAKEVFHIAFAKKLNPGDTGKAPEGGWPIGKGGWEGDCMITSITSTASHNDKATYDVTFKGKGPLKERSKE</sequence>
<evidence type="ECO:0008006" key="3">
    <source>
        <dbReference type="Google" id="ProtNLM"/>
    </source>
</evidence>
<dbReference type="EMBL" id="QRKC01000015">
    <property type="protein sequence ID" value="RHH74024.1"/>
    <property type="molecule type" value="Genomic_DNA"/>
</dbReference>
<proteinExistence type="predicted"/>
<protein>
    <recommendedName>
        <fullName evidence="3">Phage tail protein</fullName>
    </recommendedName>
</protein>
<organism evidence="1 2">
    <name type="scientific">Parabacteroides merdae</name>
    <dbReference type="NCBI Taxonomy" id="46503"/>
    <lineage>
        <taxon>Bacteria</taxon>
        <taxon>Pseudomonadati</taxon>
        <taxon>Bacteroidota</taxon>
        <taxon>Bacteroidia</taxon>
        <taxon>Bacteroidales</taxon>
        <taxon>Tannerellaceae</taxon>
        <taxon>Parabacteroides</taxon>
    </lineage>
</organism>